<evidence type="ECO:0000313" key="5">
    <source>
        <dbReference type="EMBL" id="RDV03247.1"/>
    </source>
</evidence>
<dbReference type="GO" id="GO:0019698">
    <property type="term" value="P:D-galacturonate catabolic process"/>
    <property type="evidence" value="ECO:0007669"/>
    <property type="project" value="TreeGrafter"/>
</dbReference>
<dbReference type="GO" id="GO:0006974">
    <property type="term" value="P:DNA damage response"/>
    <property type="evidence" value="ECO:0007669"/>
    <property type="project" value="TreeGrafter"/>
</dbReference>
<dbReference type="GO" id="GO:0008673">
    <property type="term" value="F:2-dehydro-3-deoxygluconokinase activity"/>
    <property type="evidence" value="ECO:0007669"/>
    <property type="project" value="TreeGrafter"/>
</dbReference>
<dbReference type="InterPro" id="IPR002139">
    <property type="entry name" value="Ribo/fructo_kinase"/>
</dbReference>
<dbReference type="Proteomes" id="UP000263993">
    <property type="component" value="Unassembled WGS sequence"/>
</dbReference>
<dbReference type="PANTHER" id="PTHR43085">
    <property type="entry name" value="HEXOKINASE FAMILY MEMBER"/>
    <property type="match status" value="1"/>
</dbReference>
<dbReference type="OrthoDB" id="9775849at2"/>
<dbReference type="AlphaFoldDB" id="A0A371B6W4"/>
<dbReference type="GO" id="GO:0005829">
    <property type="term" value="C:cytosol"/>
    <property type="evidence" value="ECO:0007669"/>
    <property type="project" value="TreeGrafter"/>
</dbReference>
<proteinExistence type="inferred from homology"/>
<dbReference type="PANTHER" id="PTHR43085:SF15">
    <property type="entry name" value="2-DEHYDRO-3-DEOXYGLUCONOKINASE"/>
    <property type="match status" value="1"/>
</dbReference>
<comment type="similarity">
    <text evidence="1">Belongs to the carbohydrate kinase PfkB family.</text>
</comment>
<feature type="domain" description="Carbohydrate kinase PfkB" evidence="4">
    <location>
        <begin position="9"/>
        <end position="298"/>
    </location>
</feature>
<dbReference type="InterPro" id="IPR029056">
    <property type="entry name" value="Ribokinase-like"/>
</dbReference>
<organism evidence="5 6">
    <name type="scientific">Undibacter mobilis</name>
    <dbReference type="NCBI Taxonomy" id="2292256"/>
    <lineage>
        <taxon>Bacteria</taxon>
        <taxon>Pseudomonadati</taxon>
        <taxon>Pseudomonadota</taxon>
        <taxon>Alphaproteobacteria</taxon>
        <taxon>Hyphomicrobiales</taxon>
        <taxon>Nitrobacteraceae</taxon>
        <taxon>Undibacter</taxon>
    </lineage>
</organism>
<dbReference type="CDD" id="cd01166">
    <property type="entry name" value="KdgK"/>
    <property type="match status" value="1"/>
</dbReference>
<keyword evidence="6" id="KW-1185">Reference proteome</keyword>
<dbReference type="GO" id="GO:0042840">
    <property type="term" value="P:D-glucuronate catabolic process"/>
    <property type="evidence" value="ECO:0007669"/>
    <property type="project" value="TreeGrafter"/>
</dbReference>
<reference evidence="6" key="1">
    <citation type="submission" date="2018-08" db="EMBL/GenBank/DDBJ databases">
        <authorList>
            <person name="Kim S.-J."/>
            <person name="Jung G.-Y."/>
        </authorList>
    </citation>
    <scope>NUCLEOTIDE SEQUENCE [LARGE SCALE GENOMIC DNA]</scope>
    <source>
        <strain evidence="6">GY_H</strain>
    </source>
</reference>
<evidence type="ECO:0000313" key="6">
    <source>
        <dbReference type="Proteomes" id="UP000263993"/>
    </source>
</evidence>
<dbReference type="PRINTS" id="PR00990">
    <property type="entry name" value="RIBOKINASE"/>
</dbReference>
<keyword evidence="2" id="KW-0808">Transferase</keyword>
<dbReference type="SUPFAM" id="SSF53613">
    <property type="entry name" value="Ribokinase-like"/>
    <property type="match status" value="1"/>
</dbReference>
<sequence length="314" mass="33164">MGERIDILSMGEPMVEFNQTREGGGDVFLRGCGGDSSNFAVAAARQGGRVGYISAIGADTNATLLRQLWTSEGVDDSHVRTDPDAPTGVYFVSHGANGHQFDFCRSGSAASRYRAADLPLDAIAQAKVLHLSGISLGISTSACDACYRAIEHARASGVTVSFDTNLRRKLWPLGRARATIWDVLSLADICLPSYDDIIQLSDLKDPDRIVDRCLNTGARIVALKLGADGTLIADHHRHVRIAPYPCRVVDATGAGDTFGGAFVARLVAGDDIEQAGHYAAAAAALSTEGYGAVTPIPTAEKVRALLKKSGRPNG</sequence>
<dbReference type="Gene3D" id="3.40.1190.20">
    <property type="match status" value="1"/>
</dbReference>
<evidence type="ECO:0000256" key="1">
    <source>
        <dbReference type="ARBA" id="ARBA00010688"/>
    </source>
</evidence>
<gene>
    <name evidence="5" type="ORF">DXH78_00765</name>
</gene>
<dbReference type="InterPro" id="IPR050306">
    <property type="entry name" value="PfkB_Carbo_kinase"/>
</dbReference>
<dbReference type="Pfam" id="PF00294">
    <property type="entry name" value="PfkB"/>
    <property type="match status" value="1"/>
</dbReference>
<protein>
    <submittedName>
        <fullName evidence="5">Sugar kinase</fullName>
    </submittedName>
</protein>
<comment type="caution">
    <text evidence="5">The sequence shown here is derived from an EMBL/GenBank/DDBJ whole genome shotgun (WGS) entry which is preliminary data.</text>
</comment>
<name>A0A371B6W4_9BRAD</name>
<evidence type="ECO:0000256" key="2">
    <source>
        <dbReference type="ARBA" id="ARBA00022679"/>
    </source>
</evidence>
<evidence type="ECO:0000256" key="3">
    <source>
        <dbReference type="ARBA" id="ARBA00022777"/>
    </source>
</evidence>
<keyword evidence="3 5" id="KW-0418">Kinase</keyword>
<dbReference type="InterPro" id="IPR011611">
    <property type="entry name" value="PfkB_dom"/>
</dbReference>
<accession>A0A371B6W4</accession>
<evidence type="ECO:0000259" key="4">
    <source>
        <dbReference type="Pfam" id="PF00294"/>
    </source>
</evidence>
<dbReference type="EMBL" id="QRGO01000001">
    <property type="protein sequence ID" value="RDV03247.1"/>
    <property type="molecule type" value="Genomic_DNA"/>
</dbReference>